<keyword evidence="3" id="KW-0732">Signal</keyword>
<accession>D0LQ92</accession>
<dbReference type="OrthoDB" id="9788526at2"/>
<keyword evidence="7" id="KW-1185">Reference proteome</keyword>
<dbReference type="InterPro" id="IPR051463">
    <property type="entry name" value="Peptidase_U62_metallo"/>
</dbReference>
<comment type="similarity">
    <text evidence="1">Belongs to the peptidase U62 family.</text>
</comment>
<dbReference type="Gene3D" id="3.30.2290.10">
    <property type="entry name" value="PmbA/TldD superfamily"/>
    <property type="match status" value="1"/>
</dbReference>
<protein>
    <submittedName>
        <fullName evidence="6">Peptidase U62 modulator of DNA gyrase</fullName>
    </submittedName>
</protein>
<gene>
    <name evidence="6" type="ordered locus">Hoch_6432</name>
</gene>
<evidence type="ECO:0000313" key="6">
    <source>
        <dbReference type="EMBL" id="ACY18901.1"/>
    </source>
</evidence>
<dbReference type="Proteomes" id="UP000001880">
    <property type="component" value="Chromosome"/>
</dbReference>
<dbReference type="AlphaFoldDB" id="D0LQ92"/>
<proteinExistence type="inferred from homology"/>
<dbReference type="InterPro" id="IPR045569">
    <property type="entry name" value="Metalloprtase-TldD/E_C"/>
</dbReference>
<evidence type="ECO:0000259" key="5">
    <source>
        <dbReference type="Pfam" id="PF19290"/>
    </source>
</evidence>
<dbReference type="SUPFAM" id="SSF111283">
    <property type="entry name" value="Putative modulator of DNA gyrase, PmbA/TldD"/>
    <property type="match status" value="1"/>
</dbReference>
<feature type="chain" id="PRO_5003010342" evidence="3">
    <location>
        <begin position="24"/>
        <end position="619"/>
    </location>
</feature>
<dbReference type="InterPro" id="IPR035068">
    <property type="entry name" value="TldD/PmbA_N"/>
</dbReference>
<evidence type="ECO:0000256" key="1">
    <source>
        <dbReference type="ARBA" id="ARBA00005836"/>
    </source>
</evidence>
<dbReference type="InterPro" id="IPR045570">
    <property type="entry name" value="Metalloprtase-TldD/E_cen_dom"/>
</dbReference>
<evidence type="ECO:0000313" key="7">
    <source>
        <dbReference type="Proteomes" id="UP000001880"/>
    </source>
</evidence>
<dbReference type="eggNOG" id="COG0312">
    <property type="taxonomic scope" value="Bacteria"/>
</dbReference>
<evidence type="ECO:0000256" key="2">
    <source>
        <dbReference type="SAM" id="MobiDB-lite"/>
    </source>
</evidence>
<dbReference type="HOGENOM" id="CLU_034186_0_0_7"/>
<dbReference type="EMBL" id="CP001804">
    <property type="protein sequence ID" value="ACY18901.1"/>
    <property type="molecule type" value="Genomic_DNA"/>
</dbReference>
<organism evidence="6 7">
    <name type="scientific">Haliangium ochraceum (strain DSM 14365 / JCM 11303 / SMP-2)</name>
    <dbReference type="NCBI Taxonomy" id="502025"/>
    <lineage>
        <taxon>Bacteria</taxon>
        <taxon>Pseudomonadati</taxon>
        <taxon>Myxococcota</taxon>
        <taxon>Polyangia</taxon>
        <taxon>Haliangiales</taxon>
        <taxon>Kofleriaceae</taxon>
        <taxon>Haliangium</taxon>
    </lineage>
</organism>
<feature type="signal peptide" evidence="3">
    <location>
        <begin position="1"/>
        <end position="23"/>
    </location>
</feature>
<dbReference type="RefSeq" id="WP_012831493.1">
    <property type="nucleotide sequence ID" value="NC_013440.1"/>
</dbReference>
<feature type="domain" description="Metalloprotease TldD/E C-terminal" evidence="4">
    <location>
        <begin position="343"/>
        <end position="454"/>
    </location>
</feature>
<dbReference type="InterPro" id="IPR036059">
    <property type="entry name" value="TldD/PmbA_sf"/>
</dbReference>
<sequence length="619" mass="66460">MNRIVSLVCALGLMLGASASASAAGDKPAAAKGGEMAGPSTAVTAEILDAVASEIERAMGQMRIPGEPPPYLISHKLTEIEVNDVVASLGATTWKRDRHFVLIEARVQVGDYALDNSNFVIANAEGTDGTAQYVLPMEATPRIARRAAWLVTDAAYKEALEQFRAKRDTRRATGAFGQDRPSYSKQPPLVREESVPVPALEPLSRLEEIAQAASAVFRDVANIRDSRVAFTSFIERRWYINSEGTSAHDTRRVSGVIISATSQAEDGQELSHYFSRYGHTLTDLPSRDTLVREARELGRELNALHAAPVVSNYTGPVLFEGAGAAGMVRHTLAPHLGGTPLPEGLSADEAKQFGGALAGRVGLRVTSPLLSLVDDPTAQEVKIGGKTRALIGGYALDDEGVPAQRVEVIDDGTLEALLTTRTPSKAGETSNGHARRTTAGGVFHGSATNLFVTGKRGLAPAQLKRRLLAEARDQGLDYALVIRRFDDPAVSATPELTMRELLHLYTTTDKQMPPATMIAHRVYLDGREELVRGVQLRSTPIRAWRDVIAVGRAPSVFNFLASADHHLVQRLNGVVNGEVPSSGIESAVITPDLLFKELDVVANLSGQREPALVPPPKAQ</sequence>
<dbReference type="Pfam" id="PF19290">
    <property type="entry name" value="PmbA_TldD_2nd"/>
    <property type="match status" value="1"/>
</dbReference>
<dbReference type="PANTHER" id="PTHR30624:SF4">
    <property type="entry name" value="METALLOPROTEASE TLDD"/>
    <property type="match status" value="1"/>
</dbReference>
<name>D0LQ92_HALO1</name>
<dbReference type="GO" id="GO:0005829">
    <property type="term" value="C:cytosol"/>
    <property type="evidence" value="ECO:0007669"/>
    <property type="project" value="TreeGrafter"/>
</dbReference>
<feature type="region of interest" description="Disordered" evidence="2">
    <location>
        <begin position="171"/>
        <end position="191"/>
    </location>
</feature>
<dbReference type="PANTHER" id="PTHR30624">
    <property type="entry name" value="UNCHARACTERIZED PROTEIN TLDD AND PMBA"/>
    <property type="match status" value="1"/>
</dbReference>
<dbReference type="GO" id="GO:0006508">
    <property type="term" value="P:proteolysis"/>
    <property type="evidence" value="ECO:0007669"/>
    <property type="project" value="InterPro"/>
</dbReference>
<evidence type="ECO:0000259" key="4">
    <source>
        <dbReference type="Pfam" id="PF19289"/>
    </source>
</evidence>
<evidence type="ECO:0000256" key="3">
    <source>
        <dbReference type="SAM" id="SignalP"/>
    </source>
</evidence>
<dbReference type="STRING" id="502025.Hoch_6432"/>
<dbReference type="GO" id="GO:0008237">
    <property type="term" value="F:metallopeptidase activity"/>
    <property type="evidence" value="ECO:0007669"/>
    <property type="project" value="InterPro"/>
</dbReference>
<dbReference type="Pfam" id="PF19289">
    <property type="entry name" value="PmbA_TldD_3rd"/>
    <property type="match status" value="1"/>
</dbReference>
<dbReference type="KEGG" id="hoh:Hoch_6432"/>
<reference evidence="6 7" key="1">
    <citation type="journal article" date="2010" name="Stand. Genomic Sci.">
        <title>Complete genome sequence of Haliangium ochraceum type strain (SMP-2).</title>
        <authorList>
            <consortium name="US DOE Joint Genome Institute (JGI-PGF)"/>
            <person name="Ivanova N."/>
            <person name="Daum C."/>
            <person name="Lang E."/>
            <person name="Abt B."/>
            <person name="Kopitz M."/>
            <person name="Saunders E."/>
            <person name="Lapidus A."/>
            <person name="Lucas S."/>
            <person name="Glavina Del Rio T."/>
            <person name="Nolan M."/>
            <person name="Tice H."/>
            <person name="Copeland A."/>
            <person name="Cheng J.F."/>
            <person name="Chen F."/>
            <person name="Bruce D."/>
            <person name="Goodwin L."/>
            <person name="Pitluck S."/>
            <person name="Mavromatis K."/>
            <person name="Pati A."/>
            <person name="Mikhailova N."/>
            <person name="Chen A."/>
            <person name="Palaniappan K."/>
            <person name="Land M."/>
            <person name="Hauser L."/>
            <person name="Chang Y.J."/>
            <person name="Jeffries C.D."/>
            <person name="Detter J.C."/>
            <person name="Brettin T."/>
            <person name="Rohde M."/>
            <person name="Goker M."/>
            <person name="Bristow J."/>
            <person name="Markowitz V."/>
            <person name="Eisen J.A."/>
            <person name="Hugenholtz P."/>
            <person name="Kyrpides N.C."/>
            <person name="Klenk H.P."/>
        </authorList>
    </citation>
    <scope>NUCLEOTIDE SEQUENCE [LARGE SCALE GENOMIC DNA]</scope>
    <source>
        <strain evidence="7">DSM 14365 / CIP 107738 / JCM 11303 / AJ 13395 / SMP-2</strain>
    </source>
</reference>
<feature type="domain" description="Metalloprotease TldD/E central" evidence="5">
    <location>
        <begin position="197"/>
        <end position="296"/>
    </location>
</feature>